<feature type="region of interest" description="Disordered" evidence="1">
    <location>
        <begin position="1"/>
        <end position="134"/>
    </location>
</feature>
<evidence type="ECO:0000313" key="2">
    <source>
        <dbReference type="EMBL" id="KAJ1165795.1"/>
    </source>
</evidence>
<sequence>MVAGNWMDDEPGRKKCRQEKERGAPIGDTMGDRQRTKPTGTERLRRLQRPRSTERREEGHGLKYDADPPPDEWWLDIGRMTNPEGRSADKRGREEHHPETLWWTSKGPHRSTQDDSDGSGALSEISREPDELVE</sequence>
<comment type="caution">
    <text evidence="2">The sequence shown here is derived from an EMBL/GenBank/DDBJ whole genome shotgun (WGS) entry which is preliminary data.</text>
</comment>
<feature type="compositionally biased region" description="Basic and acidic residues" evidence="1">
    <location>
        <begin position="10"/>
        <end position="23"/>
    </location>
</feature>
<evidence type="ECO:0000313" key="3">
    <source>
        <dbReference type="Proteomes" id="UP001066276"/>
    </source>
</evidence>
<feature type="compositionally biased region" description="Basic and acidic residues" evidence="1">
    <location>
        <begin position="86"/>
        <end position="99"/>
    </location>
</feature>
<proteinExistence type="predicted"/>
<dbReference type="AlphaFoldDB" id="A0AAV7SP37"/>
<protein>
    <submittedName>
        <fullName evidence="2">Uncharacterized protein</fullName>
    </submittedName>
</protein>
<organism evidence="2 3">
    <name type="scientific">Pleurodeles waltl</name>
    <name type="common">Iberian ribbed newt</name>
    <dbReference type="NCBI Taxonomy" id="8319"/>
    <lineage>
        <taxon>Eukaryota</taxon>
        <taxon>Metazoa</taxon>
        <taxon>Chordata</taxon>
        <taxon>Craniata</taxon>
        <taxon>Vertebrata</taxon>
        <taxon>Euteleostomi</taxon>
        <taxon>Amphibia</taxon>
        <taxon>Batrachia</taxon>
        <taxon>Caudata</taxon>
        <taxon>Salamandroidea</taxon>
        <taxon>Salamandridae</taxon>
        <taxon>Pleurodelinae</taxon>
        <taxon>Pleurodeles</taxon>
    </lineage>
</organism>
<keyword evidence="3" id="KW-1185">Reference proteome</keyword>
<evidence type="ECO:0000256" key="1">
    <source>
        <dbReference type="SAM" id="MobiDB-lite"/>
    </source>
</evidence>
<feature type="compositionally biased region" description="Basic and acidic residues" evidence="1">
    <location>
        <begin position="125"/>
        <end position="134"/>
    </location>
</feature>
<accession>A0AAV7SP37</accession>
<reference evidence="2" key="1">
    <citation type="journal article" date="2022" name="bioRxiv">
        <title>Sequencing and chromosome-scale assembly of the giantPleurodeles waltlgenome.</title>
        <authorList>
            <person name="Brown T."/>
            <person name="Elewa A."/>
            <person name="Iarovenko S."/>
            <person name="Subramanian E."/>
            <person name="Araus A.J."/>
            <person name="Petzold A."/>
            <person name="Susuki M."/>
            <person name="Suzuki K.-i.T."/>
            <person name="Hayashi T."/>
            <person name="Toyoda A."/>
            <person name="Oliveira C."/>
            <person name="Osipova E."/>
            <person name="Leigh N.D."/>
            <person name="Simon A."/>
            <person name="Yun M.H."/>
        </authorList>
    </citation>
    <scope>NUCLEOTIDE SEQUENCE</scope>
    <source>
        <strain evidence="2">20211129_DDA</strain>
        <tissue evidence="2">Liver</tissue>
    </source>
</reference>
<gene>
    <name evidence="2" type="ORF">NDU88_006212</name>
</gene>
<name>A0AAV7SP37_PLEWA</name>
<dbReference type="EMBL" id="JANPWB010000008">
    <property type="protein sequence ID" value="KAJ1165795.1"/>
    <property type="molecule type" value="Genomic_DNA"/>
</dbReference>
<feature type="compositionally biased region" description="Basic and acidic residues" evidence="1">
    <location>
        <begin position="30"/>
        <end position="66"/>
    </location>
</feature>
<dbReference type="Proteomes" id="UP001066276">
    <property type="component" value="Chromosome 4_2"/>
</dbReference>